<dbReference type="EMBL" id="KN818311">
    <property type="protein sequence ID" value="KIL59696.1"/>
    <property type="molecule type" value="Genomic_DNA"/>
</dbReference>
<protein>
    <recommendedName>
        <fullName evidence="3">F-box domain-containing protein</fullName>
    </recommendedName>
</protein>
<proteinExistence type="predicted"/>
<dbReference type="STRING" id="946122.A0A0C2WSH1"/>
<evidence type="ECO:0008006" key="3">
    <source>
        <dbReference type="Google" id="ProtNLM"/>
    </source>
</evidence>
<evidence type="ECO:0000313" key="1">
    <source>
        <dbReference type="EMBL" id="KIL59696.1"/>
    </source>
</evidence>
<dbReference type="Proteomes" id="UP000054549">
    <property type="component" value="Unassembled WGS sequence"/>
</dbReference>
<organism evidence="1 2">
    <name type="scientific">Amanita muscaria (strain Koide BX008)</name>
    <dbReference type="NCBI Taxonomy" id="946122"/>
    <lineage>
        <taxon>Eukaryota</taxon>
        <taxon>Fungi</taxon>
        <taxon>Dikarya</taxon>
        <taxon>Basidiomycota</taxon>
        <taxon>Agaricomycotina</taxon>
        <taxon>Agaricomycetes</taxon>
        <taxon>Agaricomycetidae</taxon>
        <taxon>Agaricales</taxon>
        <taxon>Pluteineae</taxon>
        <taxon>Amanitaceae</taxon>
        <taxon>Amanita</taxon>
    </lineage>
</organism>
<evidence type="ECO:0000313" key="2">
    <source>
        <dbReference type="Proteomes" id="UP000054549"/>
    </source>
</evidence>
<dbReference type="InParanoid" id="A0A0C2WSH1"/>
<dbReference type="HOGENOM" id="CLU_018544_3_3_1"/>
<gene>
    <name evidence="1" type="ORF">M378DRAFT_110835</name>
</gene>
<feature type="non-terminal residue" evidence="1">
    <location>
        <position position="138"/>
    </location>
</feature>
<keyword evidence="2" id="KW-1185">Reference proteome</keyword>
<sequence length="138" mass="15737">MAPRPRLSEVGRQNIVCSEAGQTAIMNTLKTTEAGLLRLGSNGVARRRQFKDEIRRCKVVLTPYKKIPTEIWLYAFELYCQPSSRLSTCVTRRPPVVLTQVCSAWRQIVLSMPKLWSDVYLGKNVNLARMWLGRAVNI</sequence>
<reference evidence="1 2" key="1">
    <citation type="submission" date="2014-04" db="EMBL/GenBank/DDBJ databases">
        <title>Evolutionary Origins and Diversification of the Mycorrhizal Mutualists.</title>
        <authorList>
            <consortium name="DOE Joint Genome Institute"/>
            <consortium name="Mycorrhizal Genomics Consortium"/>
            <person name="Kohler A."/>
            <person name="Kuo A."/>
            <person name="Nagy L.G."/>
            <person name="Floudas D."/>
            <person name="Copeland A."/>
            <person name="Barry K.W."/>
            <person name="Cichocki N."/>
            <person name="Veneault-Fourrey C."/>
            <person name="LaButti K."/>
            <person name="Lindquist E.A."/>
            <person name="Lipzen A."/>
            <person name="Lundell T."/>
            <person name="Morin E."/>
            <person name="Murat C."/>
            <person name="Riley R."/>
            <person name="Ohm R."/>
            <person name="Sun H."/>
            <person name="Tunlid A."/>
            <person name="Henrissat B."/>
            <person name="Grigoriev I.V."/>
            <person name="Hibbett D.S."/>
            <person name="Martin F."/>
        </authorList>
    </citation>
    <scope>NUCLEOTIDE SEQUENCE [LARGE SCALE GENOMIC DNA]</scope>
    <source>
        <strain evidence="1 2">Koide BX008</strain>
    </source>
</reference>
<dbReference type="OrthoDB" id="3221235at2759"/>
<dbReference type="AlphaFoldDB" id="A0A0C2WSH1"/>
<accession>A0A0C2WSH1</accession>
<name>A0A0C2WSH1_AMAMK</name>